<evidence type="ECO:0000259" key="12">
    <source>
        <dbReference type="PROSITE" id="PS50184"/>
    </source>
</evidence>
<evidence type="ECO:0000313" key="14">
    <source>
        <dbReference type="Ensembl" id="ENSSPUP00000007385.1"/>
    </source>
</evidence>
<evidence type="ECO:0000256" key="2">
    <source>
        <dbReference type="ARBA" id="ARBA00022525"/>
    </source>
</evidence>
<dbReference type="OMA" id="CTSCDPE"/>
<keyword evidence="2" id="KW-0964">Secreted</keyword>
<dbReference type="InterPro" id="IPR050780">
    <property type="entry name" value="Mucin_vWF_Thrombospondin_sf"/>
</dbReference>
<dbReference type="InterPro" id="IPR001846">
    <property type="entry name" value="VWF_type-D"/>
</dbReference>
<dbReference type="InterPro" id="IPR036084">
    <property type="entry name" value="Ser_inhib-like_sf"/>
</dbReference>
<dbReference type="GO" id="GO:0005576">
    <property type="term" value="C:extracellular region"/>
    <property type="evidence" value="ECO:0007669"/>
    <property type="project" value="UniProtKB-SubCell"/>
</dbReference>
<dbReference type="Gene3D" id="2.10.25.10">
    <property type="entry name" value="Laminin"/>
    <property type="match status" value="3"/>
</dbReference>
<keyword evidence="3 10" id="KW-0732">Signal</keyword>
<feature type="disulfide bond" evidence="8">
    <location>
        <begin position="1981"/>
        <end position="2030"/>
    </location>
</feature>
<feature type="chain" id="PRO_5034245493" evidence="10">
    <location>
        <begin position="25"/>
        <end position="2056"/>
    </location>
</feature>
<feature type="domain" description="VWFD" evidence="13">
    <location>
        <begin position="26"/>
        <end position="193"/>
    </location>
</feature>
<feature type="domain" description="CTCK" evidence="11">
    <location>
        <begin position="1967"/>
        <end position="2054"/>
    </location>
</feature>
<dbReference type="SMART" id="SM00215">
    <property type="entry name" value="VWC_out"/>
    <property type="match status" value="3"/>
</dbReference>
<dbReference type="PROSITE" id="PS51233">
    <property type="entry name" value="VWFD"/>
    <property type="match status" value="4"/>
</dbReference>
<evidence type="ECO:0000256" key="4">
    <source>
        <dbReference type="ARBA" id="ARBA00022737"/>
    </source>
</evidence>
<evidence type="ECO:0000256" key="1">
    <source>
        <dbReference type="ARBA" id="ARBA00004613"/>
    </source>
</evidence>
<feature type="disulfide bond" evidence="8">
    <location>
        <begin position="1992"/>
        <end position="2046"/>
    </location>
</feature>
<dbReference type="SMART" id="SM00214">
    <property type="entry name" value="VWC"/>
    <property type="match status" value="5"/>
</dbReference>
<evidence type="ECO:0000256" key="9">
    <source>
        <dbReference type="SAM" id="MobiDB-lite"/>
    </source>
</evidence>
<dbReference type="CDD" id="cd19941">
    <property type="entry name" value="TIL"/>
    <property type="match status" value="3"/>
</dbReference>
<dbReference type="FunFam" id="2.10.25.10:FF:000153">
    <property type="entry name" value="MUC5B isoform 1"/>
    <property type="match status" value="1"/>
</dbReference>
<dbReference type="Ensembl" id="ENSSPUT00000007870.1">
    <property type="protein sequence ID" value="ENSSPUP00000007385.1"/>
    <property type="gene ID" value="ENSSPUG00000005633.1"/>
</dbReference>
<evidence type="ECO:0000256" key="10">
    <source>
        <dbReference type="SAM" id="SignalP"/>
    </source>
</evidence>
<dbReference type="PANTHER" id="PTHR11339">
    <property type="entry name" value="EXTRACELLULAR MATRIX GLYCOPROTEIN RELATED"/>
    <property type="match status" value="1"/>
</dbReference>
<dbReference type="SUPFAM" id="SSF57567">
    <property type="entry name" value="Serine protease inhibitors"/>
    <property type="match status" value="3"/>
</dbReference>
<dbReference type="InterPro" id="IPR006207">
    <property type="entry name" value="Cys_knot_C"/>
</dbReference>
<feature type="disulfide bond" evidence="8">
    <location>
        <begin position="1996"/>
        <end position="2048"/>
    </location>
</feature>
<dbReference type="GeneTree" id="ENSGT00940000162219"/>
<evidence type="ECO:0000259" key="13">
    <source>
        <dbReference type="PROSITE" id="PS51233"/>
    </source>
</evidence>
<feature type="domain" description="VWFD" evidence="13">
    <location>
        <begin position="388"/>
        <end position="558"/>
    </location>
</feature>
<dbReference type="SMART" id="SM00041">
    <property type="entry name" value="CT"/>
    <property type="match status" value="1"/>
</dbReference>
<evidence type="ECO:0000256" key="5">
    <source>
        <dbReference type="ARBA" id="ARBA00023157"/>
    </source>
</evidence>
<dbReference type="Pfam" id="PF01826">
    <property type="entry name" value="TIL"/>
    <property type="match status" value="1"/>
</dbReference>
<feature type="region of interest" description="Disordered" evidence="9">
    <location>
        <begin position="1314"/>
        <end position="1336"/>
    </location>
</feature>
<evidence type="ECO:0000256" key="8">
    <source>
        <dbReference type="PROSITE-ProRule" id="PRU00039"/>
    </source>
</evidence>
<dbReference type="Proteomes" id="UP000694392">
    <property type="component" value="Unplaced"/>
</dbReference>
<dbReference type="PROSITE" id="PS01208">
    <property type="entry name" value="VWFC_1"/>
    <property type="match status" value="2"/>
</dbReference>
<evidence type="ECO:0000259" key="11">
    <source>
        <dbReference type="PROSITE" id="PS01225"/>
    </source>
</evidence>
<feature type="compositionally biased region" description="Polar residues" evidence="9">
    <location>
        <begin position="1325"/>
        <end position="1336"/>
    </location>
</feature>
<keyword evidence="15" id="KW-1185">Reference proteome</keyword>
<dbReference type="PROSITE" id="PS50184">
    <property type="entry name" value="VWFC_2"/>
    <property type="match status" value="1"/>
</dbReference>
<dbReference type="Pfam" id="PF25962">
    <property type="entry name" value="TIL_OTOGL_Mucin"/>
    <property type="match status" value="1"/>
</dbReference>
<feature type="domain" description="VWFC" evidence="12">
    <location>
        <begin position="1827"/>
        <end position="1894"/>
    </location>
</feature>
<organism evidence="14 15">
    <name type="scientific">Sphenodon punctatus</name>
    <name type="common">Tuatara</name>
    <name type="synonym">Hatteria punctata</name>
    <dbReference type="NCBI Taxonomy" id="8508"/>
    <lineage>
        <taxon>Eukaryota</taxon>
        <taxon>Metazoa</taxon>
        <taxon>Chordata</taxon>
        <taxon>Craniata</taxon>
        <taxon>Vertebrata</taxon>
        <taxon>Euteleostomi</taxon>
        <taxon>Lepidosauria</taxon>
        <taxon>Sphenodontia</taxon>
        <taxon>Sphenodontidae</taxon>
        <taxon>Sphenodon</taxon>
    </lineage>
</organism>
<dbReference type="FunFam" id="2.10.25.10:FF:000414">
    <property type="entry name" value="von Willebrand factor"/>
    <property type="match status" value="1"/>
</dbReference>
<accession>A0A8D0GKT0</accession>
<dbReference type="InterPro" id="IPR001007">
    <property type="entry name" value="VWF_dom"/>
</dbReference>
<evidence type="ECO:0000256" key="6">
    <source>
        <dbReference type="ARBA" id="ARBA00023180"/>
    </source>
</evidence>
<dbReference type="SMART" id="SM00216">
    <property type="entry name" value="VWD"/>
    <property type="match status" value="4"/>
</dbReference>
<dbReference type="InterPro" id="IPR002919">
    <property type="entry name" value="TIL_dom"/>
</dbReference>
<feature type="domain" description="VWFD" evidence="13">
    <location>
        <begin position="851"/>
        <end position="1021"/>
    </location>
</feature>
<dbReference type="PANTHER" id="PTHR11339:SF403">
    <property type="entry name" value="MUCIN-5B-RELATED"/>
    <property type="match status" value="1"/>
</dbReference>
<evidence type="ECO:0000256" key="3">
    <source>
        <dbReference type="ARBA" id="ARBA00022729"/>
    </source>
</evidence>
<dbReference type="Pfam" id="PF00094">
    <property type="entry name" value="VWD"/>
    <property type="match status" value="4"/>
</dbReference>
<protein>
    <submittedName>
        <fullName evidence="14">Uncharacterized protein</fullName>
    </submittedName>
</protein>
<dbReference type="Pfam" id="PF08742">
    <property type="entry name" value="C8"/>
    <property type="match status" value="4"/>
</dbReference>
<reference evidence="14" key="2">
    <citation type="submission" date="2025-09" db="UniProtKB">
        <authorList>
            <consortium name="Ensembl"/>
        </authorList>
    </citation>
    <scope>IDENTIFICATION</scope>
</reference>
<dbReference type="FunFam" id="2.10.25.10:FF:000674">
    <property type="entry name" value="Mucin-2"/>
    <property type="match status" value="1"/>
</dbReference>
<name>A0A8D0GKT0_SPHPU</name>
<feature type="signal peptide" evidence="10">
    <location>
        <begin position="1"/>
        <end position="24"/>
    </location>
</feature>
<comment type="caution">
    <text evidence="8">Lacks conserved residue(s) required for the propagation of feature annotation.</text>
</comment>
<keyword evidence="6" id="KW-0325">Glycoprotein</keyword>
<reference evidence="14" key="1">
    <citation type="submission" date="2025-08" db="UniProtKB">
        <authorList>
            <consortium name="Ensembl"/>
        </authorList>
    </citation>
    <scope>IDENTIFICATION</scope>
</reference>
<keyword evidence="4" id="KW-0677">Repeat</keyword>
<comment type="subunit">
    <text evidence="7">Homomultimer; disulfide-linked. The N- and C-terminus mediate their assembly into higher order structures to form filaments. The CTCK domains of two polypeptides associate in the endoplasmic reticulum to generate intermolecularly disulfide-bonded dimers. These dimers progress to the Golgi apparatus, which is a more acidic environment than the endoplasmic reticulum. Under acidic conditions, the N-termini form non-covalent intermolecular interactions that juxtapose assemblies from different CTCK-linked dimers to produce long, disulfide-linked polymers that remain highly compact until secretion.</text>
</comment>
<sequence>MYLKKNLFLMVTLILSAVRRPAVTRTECSTWGVFHFQTFDRRRFTFPGTCNYVFASHCNDKYENFNIQIRRNPMNKYVIYFTATIDGVLLEVKESGITVNGKKISLPFSVKSLLMEDACTYFQVTSNLGLTLRWNWADTLLLDLDNTYKGKTCGLCGNYDGNRLNDLVSKGFQLLPRQFGNLHRVKEPTKTCADVDLTPCILDVDRSISPPPFKKSTCTKILSRLGNCSTTVTFDDYVDTCTEDMCSCNKKPSSQSNNVSSCLCSTLSQYSRDCIVKGGNPGKWRTKGFCLQTCPNNMEYTECGNSCDDTCSSPQKSQICKAPCSDGCFCPKGTVLDDMNGNRCVQRDSCPCMLQGKVYATGQTYSTPCQNCTCSGGKWVCLSLSCSGHCNVEGGFHITTFDRKELIFHGNCLYVLVKNTFGTFVIVGEIVQCGKTPTTTCLKNVIITIKNIVMCACGNVYINNLITILPVRRDGITIFRPSTFYINVLTSIGMQIQVQIMPIMQLFILVDESYHDRTSGLCGNFNNIQTDDFRTITGAVENSASAFGNSWKTMARCHDVEDNFEDPCTNSMDKKKFGQRWCSLLSNKSGAFATCHHVVDPSSYVKNCIYDTCNAETSQEALCSVLSTYSRECAVRGVHLKGWRNGVCDVSKSCPKTMVYSYDVKFCNLTCRSLSEQDPLCSTQSTPVDGCGCPRGMYLNANNECVAPDDCTCYYKDKTIQAGKSFSEDELMCTCVKGRLDCIGISSLKKDCPAPMFNFDCSSAGPKAIGSECQKSCETQDMQCYVTECVSGCVCPNGLVSDGKGGCIAEDQCPCVHGGNFYSPGESITVNCNTCKCHKRQWNCTDKPCPGRCTVFGNGHYLSFDGRNFNFMGDCDYILAQDFCPNNPKNGTFRIVTQNNACGKSSSTCSLKVTLILEHSEIRLLEGKVQEINSNPGLEKNYIVTLRGIYIVVETFHGMTFIWDQKTTVIVQLAPSFKDKVCGLCGNFDGSTTNDFTTGEQSVEMNVQEFGNSWKVTSSCSNINITDLCADQPFRSALGQKHCNIIKSGIFGVCHSKVNPIPYYESCVSDFCGCDNVGDCECFCSAVGAYSRSCSQAGVCIDWRSPSICPMFCDYYNSPSSSEWHFKSSGVACLRTCSNPHGKCSNLLHSLEGCYPECNAEKPYYDEELRKCVSLLNCASCNPMERLCTKDSKDCLCCYNGKTYTLNEDIFSQVDGDTCRNAICGAKGEIIRASKPCKTPRTRILRTLISCHCNVNGQQIPQGKIITQEKDDSGWCYYSMCNSLCQVELINGDCATLKIPGIVPKTPNNSCDGTSSKEGCANKPPLSTKTTSSPGSDCTDLLHPRKFNESWDSGNCTIATCLGERNKIKLSNVNCPFQSLNQCVNGFPLLKHQDETGCCEVSECQCVCSGWGNKHYLTFDGAYYNFQGNQTYLLVKPTKSGFPNFWIDMDNHYHSSAEGAICSISLFIFYSDTTIILTQGMERGKQYNLVLFNNEKIVPNVFKNGIKITSSGLFTAVEIYELELRVSYSQLVFYIGLPFGKFYNNTEGQCGTCTNKKSDDAMKRNGEIAKAFGEMALDWKVMDLAGRRCEPTPTPKSPPSNGGDCAPSALCKVIWNLKACHKAVPPKPYYDACVEDVCSAPGQNTECQSLQTYAAMCGYHRICVDWRKNTNGQCGKLTNTSLGWKEAANSTVPVEHKALDKLVEGCYCPAGKSLLNTLEGTCVSVCGKKNKESWEETCQTCTCNETTLTVSCLPYPCARTLPVNCTREGFVPKVRPHPKDPCCNQTVCECDVKFCSNIKRDCSLGFQLVVNTSQDGCCPVYSCVPKGVCVSAGVEYKAVALVPKDSCEDCVCTGTLDPATQINQIKCTPRKCSTDCTQGFQYVHTEGKCCGKCVQVACVTMLPSGVVTIEAGQTYNVPQDKCTRYVCMQSSDQFVLTSTTMSCPMFDPSNCVPVSFPSPGLPLSHDCKINRTKQYITHKNCKSTSPVVVPSCKGTCTSYSVYSLDNRKMKHKCMCCHESKSHEEKVELVCSEKKRIEYTYIYVDECSCMDIECPEK</sequence>
<evidence type="ECO:0000313" key="15">
    <source>
        <dbReference type="Proteomes" id="UP000694392"/>
    </source>
</evidence>
<comment type="subcellular location">
    <subcellularLocation>
        <location evidence="1">Secreted</location>
    </subcellularLocation>
</comment>
<feature type="domain" description="VWFD" evidence="13">
    <location>
        <begin position="1406"/>
        <end position="1590"/>
    </location>
</feature>
<dbReference type="SMART" id="SM00832">
    <property type="entry name" value="C8"/>
    <property type="match status" value="4"/>
</dbReference>
<proteinExistence type="predicted"/>
<dbReference type="InterPro" id="IPR014853">
    <property type="entry name" value="VWF/SSPO/ZAN-like_Cys-rich_dom"/>
</dbReference>
<dbReference type="PROSITE" id="PS01225">
    <property type="entry name" value="CTCK_2"/>
    <property type="match status" value="1"/>
</dbReference>
<keyword evidence="5 8" id="KW-1015">Disulfide bond</keyword>
<dbReference type="InterPro" id="IPR058753">
    <property type="entry name" value="TIL_OTOGL_Mucin"/>
</dbReference>
<evidence type="ECO:0000256" key="7">
    <source>
        <dbReference type="ARBA" id="ARBA00063950"/>
    </source>
</evidence>